<dbReference type="AlphaFoldDB" id="A0A840P424"/>
<dbReference type="SUPFAM" id="SSF46689">
    <property type="entry name" value="Homeodomain-like"/>
    <property type="match status" value="1"/>
</dbReference>
<proteinExistence type="predicted"/>
<reference evidence="6 7" key="1">
    <citation type="submission" date="2020-08" db="EMBL/GenBank/DDBJ databases">
        <title>Genomic Encyclopedia of Type Strains, Phase IV (KMG-IV): sequencing the most valuable type-strain genomes for metagenomic binning, comparative biology and taxonomic classification.</title>
        <authorList>
            <person name="Goeker M."/>
        </authorList>
    </citation>
    <scope>NUCLEOTIDE SEQUENCE [LARGE SCALE GENOMIC DNA]</scope>
    <source>
        <strain evidence="6 7">DSM 45615</strain>
    </source>
</reference>
<dbReference type="PROSITE" id="PS01081">
    <property type="entry name" value="HTH_TETR_1"/>
    <property type="match status" value="1"/>
</dbReference>
<sequence length="344" mass="38936">MGITAGALYRHFENKAVLLERVIEDSFSWLDVPIGHVDYDSAVEEVIALVIDRPYLSDLWTHETRYLPEEKRSDLRRRMRTWNESLTPALRGRRPDLDPGQMELLVWSVQSMISCIGRQALHSPVAERVPAVRAGLRALTSAELVPTGAVVDRRPRRLLPNSMRERLLLAAFEQFSERGFQDTSMASLGAAVDVTGPNLYSYFESKADLLRAVLDRGTHALWLGLDHALATSTDPAEAISKLTRSYVAMARHWASSVEDPRGQYNLEEPVRAFQREYIAEWVTLLVQARPEMSPRRARLRVQLGLFLVADLYSNPRLTRIETFQENVAALVLAILFDRSATDTP</sequence>
<dbReference type="PANTHER" id="PTHR30055:SF234">
    <property type="entry name" value="HTH-TYPE TRANSCRIPTIONAL REGULATOR BETI"/>
    <property type="match status" value="1"/>
</dbReference>
<dbReference type="InterPro" id="IPR009057">
    <property type="entry name" value="Homeodomain-like_sf"/>
</dbReference>
<feature type="DNA-binding region" description="H-T-H motif" evidence="4">
    <location>
        <begin position="184"/>
        <end position="203"/>
    </location>
</feature>
<name>A0A840P424_9ACTN</name>
<dbReference type="PROSITE" id="PS50977">
    <property type="entry name" value="HTH_TETR_2"/>
    <property type="match status" value="1"/>
</dbReference>
<evidence type="ECO:0000313" key="7">
    <source>
        <dbReference type="Proteomes" id="UP000578449"/>
    </source>
</evidence>
<dbReference type="InterPro" id="IPR050109">
    <property type="entry name" value="HTH-type_TetR-like_transc_reg"/>
</dbReference>
<accession>A0A840P424</accession>
<evidence type="ECO:0000259" key="5">
    <source>
        <dbReference type="PROSITE" id="PS50977"/>
    </source>
</evidence>
<evidence type="ECO:0000256" key="3">
    <source>
        <dbReference type="ARBA" id="ARBA00023163"/>
    </source>
</evidence>
<dbReference type="InterPro" id="IPR001647">
    <property type="entry name" value="HTH_TetR"/>
</dbReference>
<dbReference type="InterPro" id="IPR023772">
    <property type="entry name" value="DNA-bd_HTH_TetR-type_CS"/>
</dbReference>
<gene>
    <name evidence="6" type="ORF">HNP84_005798</name>
</gene>
<dbReference type="Proteomes" id="UP000578449">
    <property type="component" value="Unassembled WGS sequence"/>
</dbReference>
<dbReference type="Gene3D" id="1.10.357.10">
    <property type="entry name" value="Tetracycline Repressor, domain 2"/>
    <property type="match status" value="2"/>
</dbReference>
<comment type="caution">
    <text evidence="6">The sequence shown here is derived from an EMBL/GenBank/DDBJ whole genome shotgun (WGS) entry which is preliminary data.</text>
</comment>
<evidence type="ECO:0000256" key="1">
    <source>
        <dbReference type="ARBA" id="ARBA00023015"/>
    </source>
</evidence>
<protein>
    <submittedName>
        <fullName evidence="6">AcrR family transcriptional regulator</fullName>
    </submittedName>
</protein>
<dbReference type="GO" id="GO:0003700">
    <property type="term" value="F:DNA-binding transcription factor activity"/>
    <property type="evidence" value="ECO:0007669"/>
    <property type="project" value="TreeGrafter"/>
</dbReference>
<keyword evidence="2 4" id="KW-0238">DNA-binding</keyword>
<organism evidence="6 7">
    <name type="scientific">Thermocatellispora tengchongensis</name>
    <dbReference type="NCBI Taxonomy" id="1073253"/>
    <lineage>
        <taxon>Bacteria</taxon>
        <taxon>Bacillati</taxon>
        <taxon>Actinomycetota</taxon>
        <taxon>Actinomycetes</taxon>
        <taxon>Streptosporangiales</taxon>
        <taxon>Streptosporangiaceae</taxon>
        <taxon>Thermocatellispora</taxon>
    </lineage>
</organism>
<dbReference type="GO" id="GO:0000976">
    <property type="term" value="F:transcription cis-regulatory region binding"/>
    <property type="evidence" value="ECO:0007669"/>
    <property type="project" value="TreeGrafter"/>
</dbReference>
<evidence type="ECO:0000256" key="2">
    <source>
        <dbReference type="ARBA" id="ARBA00023125"/>
    </source>
</evidence>
<keyword evidence="7" id="KW-1185">Reference proteome</keyword>
<dbReference type="PANTHER" id="PTHR30055">
    <property type="entry name" value="HTH-TYPE TRANSCRIPTIONAL REGULATOR RUTR"/>
    <property type="match status" value="1"/>
</dbReference>
<keyword evidence="1" id="KW-0805">Transcription regulation</keyword>
<evidence type="ECO:0000313" key="6">
    <source>
        <dbReference type="EMBL" id="MBB5136054.1"/>
    </source>
</evidence>
<evidence type="ECO:0000256" key="4">
    <source>
        <dbReference type="PROSITE-ProRule" id="PRU00335"/>
    </source>
</evidence>
<keyword evidence="3" id="KW-0804">Transcription</keyword>
<dbReference type="Pfam" id="PF00440">
    <property type="entry name" value="TetR_N"/>
    <property type="match status" value="1"/>
</dbReference>
<dbReference type="EMBL" id="JACHGN010000013">
    <property type="protein sequence ID" value="MBB5136054.1"/>
    <property type="molecule type" value="Genomic_DNA"/>
</dbReference>
<dbReference type="Gene3D" id="1.10.10.60">
    <property type="entry name" value="Homeodomain-like"/>
    <property type="match status" value="2"/>
</dbReference>
<dbReference type="PRINTS" id="PR00455">
    <property type="entry name" value="HTHTETR"/>
</dbReference>
<feature type="domain" description="HTH tetR-type" evidence="5">
    <location>
        <begin position="161"/>
        <end position="221"/>
    </location>
</feature>